<feature type="binding site" evidence="11">
    <location>
        <begin position="296"/>
        <end position="302"/>
    </location>
    <ligand>
        <name>S-adenosyl-L-methionine</name>
        <dbReference type="ChEBI" id="CHEBI:59789"/>
    </ligand>
</feature>
<keyword evidence="5 11" id="KW-0949">S-adenosyl-L-methionine</keyword>
<dbReference type="Gene3D" id="6.20.240.40">
    <property type="match status" value="2"/>
</dbReference>
<keyword evidence="3 11" id="KW-0489">Methyltransferase</keyword>
<dbReference type="FunFam" id="3.40.50.150:FF:000055">
    <property type="entry name" value="5-methylcytosine rRNA methyltransferase NSUN4"/>
    <property type="match status" value="1"/>
</dbReference>
<keyword evidence="6 11" id="KW-0694">RNA-binding</keyword>
<protein>
    <recommendedName>
        <fullName evidence="9">NOL1/NOP2/Sun domain family member 4</fullName>
    </recommendedName>
</protein>
<evidence type="ECO:0000256" key="12">
    <source>
        <dbReference type="SAM" id="MobiDB-lite"/>
    </source>
</evidence>
<evidence type="ECO:0000256" key="1">
    <source>
        <dbReference type="ARBA" id="ARBA00004173"/>
    </source>
</evidence>
<evidence type="ECO:0000256" key="7">
    <source>
        <dbReference type="ARBA" id="ARBA00022946"/>
    </source>
</evidence>
<dbReference type="PANTHER" id="PTHR22808:SF3">
    <property type="entry name" value="5-METHYLCYTOSINE RRNA METHYLTRANSFERASE NSUN4"/>
    <property type="match status" value="1"/>
</dbReference>
<dbReference type="AlphaFoldDB" id="A0A7R9B5W7"/>
<dbReference type="InterPro" id="IPR029063">
    <property type="entry name" value="SAM-dependent_MTases_sf"/>
</dbReference>
<keyword evidence="8" id="KW-0496">Mitochondrion</keyword>
<dbReference type="PRINTS" id="PR02008">
    <property type="entry name" value="RCMTFAMILY"/>
</dbReference>
<evidence type="ECO:0000256" key="3">
    <source>
        <dbReference type="ARBA" id="ARBA00022603"/>
    </source>
</evidence>
<evidence type="ECO:0000313" key="14">
    <source>
        <dbReference type="EMBL" id="CAD7266156.1"/>
    </source>
</evidence>
<dbReference type="PANTHER" id="PTHR22808">
    <property type="entry name" value="NCL1 YEAST -RELATED NOL1/NOP2/FMU SUN DOMAIN-CONTAINING"/>
    <property type="match status" value="1"/>
</dbReference>
<feature type="binding site" evidence="11">
    <location>
        <position position="352"/>
    </location>
    <ligand>
        <name>S-adenosyl-L-methionine</name>
        <dbReference type="ChEBI" id="CHEBI:59789"/>
    </ligand>
</feature>
<dbReference type="Pfam" id="PF01189">
    <property type="entry name" value="Methyltr_RsmB-F"/>
    <property type="match status" value="1"/>
</dbReference>
<name>A0A7R9B5W7_TIMSH</name>
<organism evidence="14">
    <name type="scientific">Timema shepardi</name>
    <name type="common">Walking stick</name>
    <dbReference type="NCBI Taxonomy" id="629360"/>
    <lineage>
        <taxon>Eukaryota</taxon>
        <taxon>Metazoa</taxon>
        <taxon>Ecdysozoa</taxon>
        <taxon>Arthropoda</taxon>
        <taxon>Hexapoda</taxon>
        <taxon>Insecta</taxon>
        <taxon>Pterygota</taxon>
        <taxon>Neoptera</taxon>
        <taxon>Polyneoptera</taxon>
        <taxon>Phasmatodea</taxon>
        <taxon>Timematodea</taxon>
        <taxon>Timematoidea</taxon>
        <taxon>Timematidae</taxon>
        <taxon>Timema</taxon>
    </lineage>
</organism>
<comment type="similarity">
    <text evidence="11">Belongs to the class I-like SAM-binding methyltransferase superfamily. RsmB/NOP family.</text>
</comment>
<keyword evidence="4 11" id="KW-0808">Transferase</keyword>
<dbReference type="GO" id="GO:0003723">
    <property type="term" value="F:RNA binding"/>
    <property type="evidence" value="ECO:0007669"/>
    <property type="project" value="UniProtKB-UniRule"/>
</dbReference>
<accession>A0A7R9B5W7</accession>
<keyword evidence="7" id="KW-0809">Transit peptide</keyword>
<evidence type="ECO:0000256" key="11">
    <source>
        <dbReference type="PROSITE-ProRule" id="PRU01023"/>
    </source>
</evidence>
<evidence type="ECO:0000256" key="8">
    <source>
        <dbReference type="ARBA" id="ARBA00023128"/>
    </source>
</evidence>
<feature type="region of interest" description="Disordered" evidence="12">
    <location>
        <begin position="129"/>
        <end position="169"/>
    </location>
</feature>
<dbReference type="GO" id="GO:0031167">
    <property type="term" value="P:rRNA methylation"/>
    <property type="evidence" value="ECO:0007669"/>
    <property type="project" value="TreeGrafter"/>
</dbReference>
<feature type="active site" description="Nucleophile" evidence="11">
    <location>
        <position position="423"/>
    </location>
</feature>
<comment type="catalytic activity">
    <reaction evidence="10">
        <text>a cytidine in rRNA + S-adenosyl-L-methionine = a 5-methylcytidine in rRNA + S-adenosyl-L-homocysteine + H(+)</text>
        <dbReference type="Rhea" id="RHEA:61484"/>
        <dbReference type="Rhea" id="RHEA-COMP:15836"/>
        <dbReference type="Rhea" id="RHEA-COMP:15837"/>
        <dbReference type="ChEBI" id="CHEBI:15378"/>
        <dbReference type="ChEBI" id="CHEBI:57856"/>
        <dbReference type="ChEBI" id="CHEBI:59789"/>
        <dbReference type="ChEBI" id="CHEBI:74483"/>
        <dbReference type="ChEBI" id="CHEBI:82748"/>
    </reaction>
</comment>
<keyword evidence="2" id="KW-0698">rRNA processing</keyword>
<evidence type="ECO:0000256" key="5">
    <source>
        <dbReference type="ARBA" id="ARBA00022691"/>
    </source>
</evidence>
<dbReference type="InterPro" id="IPR023267">
    <property type="entry name" value="RCMT"/>
</dbReference>
<feature type="domain" description="SAM-dependent MTase RsmB/NOP-type" evidence="13">
    <location>
        <begin position="205"/>
        <end position="498"/>
    </location>
</feature>
<feature type="binding site" evidence="11">
    <location>
        <position position="319"/>
    </location>
    <ligand>
        <name>S-adenosyl-L-methionine</name>
        <dbReference type="ChEBI" id="CHEBI:59789"/>
    </ligand>
</feature>
<dbReference type="PROSITE" id="PS51686">
    <property type="entry name" value="SAM_MT_RSMB_NOP"/>
    <property type="match status" value="1"/>
</dbReference>
<evidence type="ECO:0000256" key="2">
    <source>
        <dbReference type="ARBA" id="ARBA00022552"/>
    </source>
</evidence>
<dbReference type="InterPro" id="IPR049560">
    <property type="entry name" value="MeTrfase_RsmB-F_NOP2_cat"/>
</dbReference>
<evidence type="ECO:0000256" key="6">
    <source>
        <dbReference type="ARBA" id="ARBA00022884"/>
    </source>
</evidence>
<evidence type="ECO:0000256" key="9">
    <source>
        <dbReference type="ARBA" id="ARBA00042050"/>
    </source>
</evidence>
<evidence type="ECO:0000256" key="10">
    <source>
        <dbReference type="ARBA" id="ARBA00049302"/>
    </source>
</evidence>
<dbReference type="GO" id="GO:0008173">
    <property type="term" value="F:RNA methyltransferase activity"/>
    <property type="evidence" value="ECO:0007669"/>
    <property type="project" value="InterPro"/>
</dbReference>
<evidence type="ECO:0000256" key="4">
    <source>
        <dbReference type="ARBA" id="ARBA00022679"/>
    </source>
</evidence>
<dbReference type="Gene3D" id="3.40.50.150">
    <property type="entry name" value="Vaccinia Virus protein VP39"/>
    <property type="match status" value="1"/>
</dbReference>
<dbReference type="EMBL" id="OC006490">
    <property type="protein sequence ID" value="CAD7266156.1"/>
    <property type="molecule type" value="Genomic_DNA"/>
</dbReference>
<dbReference type="SUPFAM" id="SSF53335">
    <property type="entry name" value="S-adenosyl-L-methionine-dependent methyltransferases"/>
    <property type="match status" value="1"/>
</dbReference>
<comment type="subcellular location">
    <subcellularLocation>
        <location evidence="1">Mitochondrion</location>
    </subcellularLocation>
</comment>
<evidence type="ECO:0000259" key="13">
    <source>
        <dbReference type="PROSITE" id="PS51686"/>
    </source>
</evidence>
<reference evidence="14" key="1">
    <citation type="submission" date="2020-11" db="EMBL/GenBank/DDBJ databases">
        <authorList>
            <person name="Tran Van P."/>
        </authorList>
    </citation>
    <scope>NUCLEOTIDE SEQUENCE</scope>
</reference>
<proteinExistence type="inferred from homology"/>
<sequence>MYYQQNTNEADETYSVKLKKKFPKDKALQHFDDFYTNVYGDKWPSIRIALLSPHKYCALINNFGDTEQIMTHLENQGALNIKTLFELEERNIKEQKNAETRKEDLEKIYKLDQKMEQLMISKQHEEVESVYPQHEGVSKDGPNKLEPSLASRADEDFPPALPSEGRHAASLQSSLESAEYDTHRLIDPTVGLSASALYEFVPASKLKGMEDFVLESQHYAYYKKDTDFPVHVEKQQKLNFPDHLHVLTFERGNVSYFPSPRRASTGVFNYFLLDGGSLLPVLALDLQPGDKVLDMCAAPGGKSLMMLQTLYPDILVCNDVLESRVKRIHSVMQQFLYDPDKWEDRLKVTQKDGRDIDERNVYNKILVDVPCTTDRHSLHENDNNIFKPTRTKERLKLPETQAELLSNALKLVSPGGTVVYSTCSLSPIQNDGVVHMALRQVWQETNIEVAIIDLSPALQSVQSVFRLGRDIGLKYGHLILPFLPANFGPMYFCKIVRTK</sequence>
<gene>
    <name evidence="14" type="ORF">TSIB3V08_LOCUS10182</name>
</gene>
<feature type="binding site" evidence="11">
    <location>
        <position position="368"/>
    </location>
    <ligand>
        <name>S-adenosyl-L-methionine</name>
        <dbReference type="ChEBI" id="CHEBI:59789"/>
    </ligand>
</feature>
<dbReference type="InterPro" id="IPR001678">
    <property type="entry name" value="MeTrfase_RsmB-F_NOP2_dom"/>
</dbReference>
<dbReference type="GO" id="GO:0005762">
    <property type="term" value="C:mitochondrial large ribosomal subunit"/>
    <property type="evidence" value="ECO:0007669"/>
    <property type="project" value="TreeGrafter"/>
</dbReference>